<dbReference type="EMBL" id="VLSS01000011">
    <property type="protein sequence ID" value="NDR83978.1"/>
    <property type="molecule type" value="Genomic_DNA"/>
</dbReference>
<dbReference type="AlphaFoldDB" id="A0A6B2J1V2"/>
<accession>A0A6B2J1V2</accession>
<reference evidence="1" key="1">
    <citation type="journal article" date="2020" name="Int. J. Nanomedicine">
        <title>Consequences Of Long-Term Bacteria's Exposure To Silver Nanoformulations With Different PhysicoChemical Properties.</title>
        <authorList>
            <person name="Kedziora A."/>
            <person name="Wernecki M."/>
            <person name="Korzekwa K."/>
            <person name="Speruda M."/>
            <person name="Gerasymchuk Y."/>
            <person name="Lukowiak A."/>
            <person name="Bugla-Ploskonska G."/>
        </authorList>
    </citation>
    <scope>NUCLEOTIDE SEQUENCE</scope>
    <source>
        <strain evidence="1">626 S7</strain>
    </source>
</reference>
<name>A0A6B2J1V2_KLEPN</name>
<proteinExistence type="predicted"/>
<organism evidence="1">
    <name type="scientific">Klebsiella pneumoniae</name>
    <dbReference type="NCBI Taxonomy" id="573"/>
    <lineage>
        <taxon>Bacteria</taxon>
        <taxon>Pseudomonadati</taxon>
        <taxon>Pseudomonadota</taxon>
        <taxon>Gammaproteobacteria</taxon>
        <taxon>Enterobacterales</taxon>
        <taxon>Enterobacteriaceae</taxon>
        <taxon>Klebsiella/Raoultella group</taxon>
        <taxon>Klebsiella</taxon>
        <taxon>Klebsiella pneumoniae complex</taxon>
    </lineage>
</organism>
<evidence type="ECO:0000313" key="1">
    <source>
        <dbReference type="EMBL" id="NDR83978.1"/>
    </source>
</evidence>
<sequence length="386" mass="42187">MHAEEALTYPGSSPPNILINDQVVLSYRFPSATIAASFTDGDRDMRIFIALSLLMVSGAAVASEKLVCEYAVGALSTPPNLLTKGNANVIFDGKSFTAYRLDGSFVVTPPLTEKKDGMIFVDDKTKVFAASLDRSNFAVSDRIKKTTEQWAKCSGGSSYSNERDQISGSPVSTSEVEKIKRLPGIAELHCSNFIDKRYSQSKNIFYKIKPSIFAKMPLVSGGDITCEVSSNIWNWNETNVMAVEHGLIDRIPYTLYHSDGSGNVGVADQAWSFGCVKDSMTDKKQCEITNESIRIIKKAKGYSAIVGNEHFPGRSAYIRVGQGKPIASGDNGYFPNVTGIVGSINGGTKLLTRYTKWPYDYVVDTEVNTIGFEQANFLLGKTLSVY</sequence>
<protein>
    <submittedName>
        <fullName evidence="1">Uncharacterized protein</fullName>
    </submittedName>
</protein>
<gene>
    <name evidence="1" type="ORF">FPI86_06250</name>
</gene>
<comment type="caution">
    <text evidence="1">The sequence shown here is derived from an EMBL/GenBank/DDBJ whole genome shotgun (WGS) entry which is preliminary data.</text>
</comment>
<dbReference type="RefSeq" id="WP_163560505.1">
    <property type="nucleotide sequence ID" value="NZ_VLSS01000011.1"/>
</dbReference>